<comment type="caution">
    <text evidence="1">The sequence shown here is derived from an EMBL/GenBank/DDBJ whole genome shotgun (WGS) entry which is preliminary data.</text>
</comment>
<dbReference type="PATRIC" id="fig|200452.3.peg.2185"/>
<dbReference type="SUPFAM" id="SSF109604">
    <property type="entry name" value="HD-domain/PDEase-like"/>
    <property type="match status" value="1"/>
</dbReference>
<dbReference type="Gene3D" id="1.10.3210.10">
    <property type="entry name" value="Hypothetical protein af1432"/>
    <property type="match status" value="1"/>
</dbReference>
<evidence type="ECO:0000313" key="2">
    <source>
        <dbReference type="Proteomes" id="UP000050411"/>
    </source>
</evidence>
<protein>
    <submittedName>
        <fullName evidence="1">HD domain protein</fullName>
    </submittedName>
</protein>
<evidence type="ECO:0000313" key="1">
    <source>
        <dbReference type="EMBL" id="KPW85598.1"/>
    </source>
</evidence>
<dbReference type="PANTHER" id="PTHR46246">
    <property type="entry name" value="GUANOSINE-3',5'-BIS(DIPHOSPHATE) 3'-PYROPHOSPHOHYDROLASE MESH1"/>
    <property type="match status" value="1"/>
</dbReference>
<proteinExistence type="predicted"/>
<gene>
    <name evidence="1" type="ORF">ALO92_100107</name>
</gene>
<dbReference type="EMBL" id="LJQB01000040">
    <property type="protein sequence ID" value="KPW85598.1"/>
    <property type="molecule type" value="Genomic_DNA"/>
</dbReference>
<dbReference type="Pfam" id="PF13328">
    <property type="entry name" value="HD_4"/>
    <property type="match status" value="1"/>
</dbReference>
<dbReference type="AlphaFoldDB" id="A0A0N8R224"/>
<accession>A0A0N8R224</accession>
<dbReference type="InterPro" id="IPR052194">
    <property type="entry name" value="MESH1"/>
</dbReference>
<dbReference type="PANTHER" id="PTHR46246:SF1">
    <property type="entry name" value="GUANOSINE-3',5'-BIS(DIPHOSPHATE) 3'-PYROPHOSPHOHYDROLASE MESH1"/>
    <property type="match status" value="1"/>
</dbReference>
<organism evidence="1 2">
    <name type="scientific">Pseudomonas congelans</name>
    <dbReference type="NCBI Taxonomy" id="200452"/>
    <lineage>
        <taxon>Bacteria</taxon>
        <taxon>Pseudomonadati</taxon>
        <taxon>Pseudomonadota</taxon>
        <taxon>Gammaproteobacteria</taxon>
        <taxon>Pseudomonadales</taxon>
        <taxon>Pseudomonadaceae</taxon>
        <taxon>Pseudomonas</taxon>
    </lineage>
</organism>
<dbReference type="Proteomes" id="UP000050411">
    <property type="component" value="Unassembled WGS sequence"/>
</dbReference>
<name>A0A0N8R224_9PSED</name>
<sequence>MPDFYRVSRNPTHMPKPCSQQLYNKAWLFASHAHVGQKMTGSDLPYATHVAMVANELIFAHREESVGVLEVALPTALLHDVLEDTPVTQDELAEAFGVEVASAVACLSKNLIVPFSEALYFAGIASHSKEAASVKLCDRITNLQSAPATWKKAKRASYLVESAQILAALGHANGYLRQRLIDTMARYQALYVDGFEG</sequence>
<reference evidence="1 2" key="1">
    <citation type="submission" date="2015-09" db="EMBL/GenBank/DDBJ databases">
        <title>Genome announcement of multiple Pseudomonas syringae strains.</title>
        <authorList>
            <person name="Thakur S."/>
            <person name="Wang P.W."/>
            <person name="Gong Y."/>
            <person name="Weir B.S."/>
            <person name="Guttman D.S."/>
        </authorList>
    </citation>
    <scope>NUCLEOTIDE SEQUENCE [LARGE SCALE GENOMIC DNA]</scope>
    <source>
        <strain evidence="1 2">ICMP19117</strain>
    </source>
</reference>
<dbReference type="GO" id="GO:0008893">
    <property type="term" value="F:guanosine-3',5'-bis(diphosphate) 3'-diphosphatase activity"/>
    <property type="evidence" value="ECO:0007669"/>
    <property type="project" value="TreeGrafter"/>
</dbReference>